<dbReference type="InterPro" id="IPR023867">
    <property type="entry name" value="Sulphatase_maturase_rSAM"/>
</dbReference>
<dbReference type="EMBL" id="LR746496">
    <property type="protein sequence ID" value="CAA7600499.1"/>
    <property type="molecule type" value="Genomic_DNA"/>
</dbReference>
<keyword evidence="4" id="KW-0479">Metal-binding</keyword>
<dbReference type="NCBIfam" id="TIGR04085">
    <property type="entry name" value="rSAM_more_4Fe4S"/>
    <property type="match status" value="1"/>
</dbReference>
<feature type="domain" description="Radical SAM core" evidence="8">
    <location>
        <begin position="1"/>
        <end position="227"/>
    </location>
</feature>
<dbReference type="KEGG" id="aacx:DEACI_1152"/>
<dbReference type="SFLD" id="SFLDG01384">
    <property type="entry name" value="thioether_bond_formation_requi"/>
    <property type="match status" value="1"/>
</dbReference>
<dbReference type="EC" id="1.-.-.-" evidence="9"/>
<dbReference type="GO" id="GO:0051539">
    <property type="term" value="F:4 iron, 4 sulfur cluster binding"/>
    <property type="evidence" value="ECO:0007669"/>
    <property type="project" value="UniProtKB-KW"/>
</dbReference>
<evidence type="ECO:0000256" key="5">
    <source>
        <dbReference type="ARBA" id="ARBA00023004"/>
    </source>
</evidence>
<dbReference type="RefSeq" id="WP_240984164.1">
    <property type="nucleotide sequence ID" value="NZ_CDGJ01000032.1"/>
</dbReference>
<keyword evidence="6" id="KW-0411">Iron-sulfur</keyword>
<dbReference type="InterPro" id="IPR058240">
    <property type="entry name" value="rSAM_sf"/>
</dbReference>
<evidence type="ECO:0000259" key="8">
    <source>
        <dbReference type="PROSITE" id="PS51918"/>
    </source>
</evidence>
<reference evidence="10" key="1">
    <citation type="submission" date="2014-11" db="EMBL/GenBank/DDBJ databases">
        <authorList>
            <person name="Hornung B.V."/>
        </authorList>
    </citation>
    <scope>NUCLEOTIDE SEQUENCE</scope>
    <source>
        <strain evidence="10">INE</strain>
    </source>
</reference>
<evidence type="ECO:0000313" key="10">
    <source>
        <dbReference type="EMBL" id="CEJ06633.1"/>
    </source>
</evidence>
<dbReference type="SUPFAM" id="SSF103642">
    <property type="entry name" value="Sec-C motif"/>
    <property type="match status" value="1"/>
</dbReference>
<sequence length="416" mass="46236">MQPFVVMAKPVGSLCNLECSYCYYLESGRFTPSRHESRMSDSLLEKFIRQYIASSPGPVVQFTWHGGEPTLAGLDFYRLAVKLQERYLPEGWSCWNNLQTNGLLLDDEWCSFLANAHFDVGLSIDGTQGLHDKNRKDHKGSGTYERVVAAIRRLQAHGIQPDLLCTVTSATAKEPLAVYQALKDLNTGWVQFIPIVRLTEDGEPTADSVSGEGYGDFLCAVFDEWIRHDLGVLNVQLFAETALVWSGGNAGLCWMAPTCGRVLIVEHDGSVYSCDHFVNPDHRIGDIETSPLSALADLPVQRGFGYKKQTKLPQQCRSCPWLAVCNGGCPKDRFALAENGEQGLNYLCSGLRQFFAHAEQPLKDVMRLRKEGLTPDAITAELLAESQARWHGVGRNDPCPCGSGRKAKHCCWSKRF</sequence>
<organism evidence="9">
    <name type="scientific">Acididesulfobacillus acetoxydans</name>
    <dbReference type="NCBI Taxonomy" id="1561005"/>
    <lineage>
        <taxon>Bacteria</taxon>
        <taxon>Bacillati</taxon>
        <taxon>Bacillota</taxon>
        <taxon>Clostridia</taxon>
        <taxon>Eubacteriales</taxon>
        <taxon>Peptococcaceae</taxon>
        <taxon>Acididesulfobacillus</taxon>
    </lineage>
</organism>
<evidence type="ECO:0000256" key="6">
    <source>
        <dbReference type="ARBA" id="ARBA00023014"/>
    </source>
</evidence>
<dbReference type="Proteomes" id="UP001071230">
    <property type="component" value="Unassembled WGS sequence"/>
</dbReference>
<keyword evidence="11" id="KW-1185">Reference proteome</keyword>
<dbReference type="InterPro" id="IPR034491">
    <property type="entry name" value="Anaerob_Ser_sulfatase-maturase"/>
</dbReference>
<dbReference type="SFLD" id="SFLDG01386">
    <property type="entry name" value="main_SPASM_domain-containing"/>
    <property type="match status" value="1"/>
</dbReference>
<evidence type="ECO:0000256" key="7">
    <source>
        <dbReference type="ARBA" id="ARBA00023601"/>
    </source>
</evidence>
<dbReference type="SFLD" id="SFLDG01067">
    <property type="entry name" value="SPASM/twitch_domain_containing"/>
    <property type="match status" value="1"/>
</dbReference>
<dbReference type="GO" id="GO:0046872">
    <property type="term" value="F:metal ion binding"/>
    <property type="evidence" value="ECO:0007669"/>
    <property type="project" value="UniProtKB-KW"/>
</dbReference>
<keyword evidence="3" id="KW-0949">S-adenosyl-L-methionine</keyword>
<dbReference type="SFLD" id="SFLDS00029">
    <property type="entry name" value="Radical_SAM"/>
    <property type="match status" value="1"/>
</dbReference>
<dbReference type="EMBL" id="CDGJ01000032">
    <property type="protein sequence ID" value="CEJ06633.1"/>
    <property type="molecule type" value="Genomic_DNA"/>
</dbReference>
<dbReference type="Proteomes" id="UP000836597">
    <property type="component" value="Chromosome"/>
</dbReference>
<accession>A0A8S0W796</accession>
<dbReference type="InterPro" id="IPR007197">
    <property type="entry name" value="rSAM"/>
</dbReference>
<evidence type="ECO:0000313" key="9">
    <source>
        <dbReference type="EMBL" id="CAA7600499.1"/>
    </source>
</evidence>
<keyword evidence="9" id="KW-0560">Oxidoreductase</keyword>
<dbReference type="InterPro" id="IPR013785">
    <property type="entry name" value="Aldolase_TIM"/>
</dbReference>
<evidence type="ECO:0000256" key="2">
    <source>
        <dbReference type="ARBA" id="ARBA00022485"/>
    </source>
</evidence>
<dbReference type="GO" id="GO:0016491">
    <property type="term" value="F:oxidoreductase activity"/>
    <property type="evidence" value="ECO:0007669"/>
    <property type="project" value="UniProtKB-KW"/>
</dbReference>
<evidence type="ECO:0000256" key="3">
    <source>
        <dbReference type="ARBA" id="ARBA00022691"/>
    </source>
</evidence>
<dbReference type="PROSITE" id="PS51918">
    <property type="entry name" value="RADICAL_SAM"/>
    <property type="match status" value="1"/>
</dbReference>
<evidence type="ECO:0000256" key="1">
    <source>
        <dbReference type="ARBA" id="ARBA00001966"/>
    </source>
</evidence>
<dbReference type="Pfam" id="PF04055">
    <property type="entry name" value="Radical_SAM"/>
    <property type="match status" value="1"/>
</dbReference>
<proteinExistence type="inferred from homology"/>
<protein>
    <submittedName>
        <fullName evidence="9">Anaerobic sulfatase maturase</fullName>
        <ecNumber evidence="9">1.-.-.-</ecNumber>
    </submittedName>
    <submittedName>
        <fullName evidence="10">Anaerobic sulfatase-maturating enzyme</fullName>
    </submittedName>
</protein>
<name>A0A8S0W796_9FIRM</name>
<dbReference type="PANTHER" id="PTHR43273:SF3">
    <property type="entry name" value="ANAEROBIC SULFATASE-MATURATING ENZYME HOMOLOG ASLB-RELATED"/>
    <property type="match status" value="1"/>
</dbReference>
<dbReference type="SFLD" id="SFLDF00285">
    <property type="entry name" value="anaerobic_Ser-type_sulfatase-m"/>
    <property type="match status" value="1"/>
</dbReference>
<dbReference type="CDD" id="cd21120">
    <property type="entry name" value="SPASM_anSME"/>
    <property type="match status" value="1"/>
</dbReference>
<dbReference type="Gene3D" id="3.20.20.70">
    <property type="entry name" value="Aldolase class I"/>
    <property type="match status" value="1"/>
</dbReference>
<dbReference type="PANTHER" id="PTHR43273">
    <property type="entry name" value="ANAEROBIC SULFATASE-MATURATING ENZYME HOMOLOG ASLB-RELATED"/>
    <property type="match status" value="1"/>
</dbReference>
<evidence type="ECO:0000313" key="11">
    <source>
        <dbReference type="Proteomes" id="UP001071230"/>
    </source>
</evidence>
<keyword evidence="5" id="KW-0408">Iron</keyword>
<gene>
    <name evidence="10" type="ORF">DEACI_1082</name>
    <name evidence="9" type="ORF">DEACI_1152</name>
</gene>
<comment type="cofactor">
    <cofactor evidence="1">
        <name>[4Fe-4S] cluster</name>
        <dbReference type="ChEBI" id="CHEBI:49883"/>
    </cofactor>
</comment>
<dbReference type="Pfam" id="PF13186">
    <property type="entry name" value="SPASM"/>
    <property type="match status" value="1"/>
</dbReference>
<dbReference type="InterPro" id="IPR023885">
    <property type="entry name" value="4Fe4S-binding_SPASM_dom"/>
</dbReference>
<dbReference type="NCBIfam" id="TIGR03942">
    <property type="entry name" value="sulfatase_rSAM"/>
    <property type="match status" value="1"/>
</dbReference>
<reference evidence="9" key="2">
    <citation type="submission" date="2020-01" db="EMBL/GenBank/DDBJ databases">
        <authorList>
            <person name="Hornung B."/>
        </authorList>
    </citation>
    <scope>NUCLEOTIDE SEQUENCE</scope>
    <source>
        <strain evidence="9">PacBioINE</strain>
    </source>
</reference>
<dbReference type="Pfam" id="PF02810">
    <property type="entry name" value="SEC-C"/>
    <property type="match status" value="1"/>
</dbReference>
<keyword evidence="2" id="KW-0004">4Fe-4S</keyword>
<dbReference type="InterPro" id="IPR004027">
    <property type="entry name" value="SEC_C_motif"/>
</dbReference>
<comment type="similarity">
    <text evidence="7">Belongs to the radical SAM superfamily. Anaerobic sulfatase-maturating enzyme family.</text>
</comment>
<dbReference type="SFLD" id="SFLDG01072">
    <property type="entry name" value="dehydrogenase_like"/>
    <property type="match status" value="1"/>
</dbReference>
<evidence type="ECO:0000256" key="4">
    <source>
        <dbReference type="ARBA" id="ARBA00022723"/>
    </source>
</evidence>
<dbReference type="InterPro" id="IPR047207">
    <property type="entry name" value="SPASM_anSME"/>
</dbReference>
<dbReference type="SUPFAM" id="SSF102114">
    <property type="entry name" value="Radical SAM enzymes"/>
    <property type="match status" value="1"/>
</dbReference>
<dbReference type="AlphaFoldDB" id="A0A8S0W796"/>
<dbReference type="CDD" id="cd01335">
    <property type="entry name" value="Radical_SAM"/>
    <property type="match status" value="1"/>
</dbReference>